<protein>
    <submittedName>
        <fullName evidence="9">TonB-dependent receptor</fullName>
    </submittedName>
</protein>
<gene>
    <name evidence="9" type="ORF">ABC969_01810</name>
</gene>
<dbReference type="EMBL" id="JBDIMF010000001">
    <property type="protein sequence ID" value="MEN2785153.1"/>
    <property type="molecule type" value="Genomic_DNA"/>
</dbReference>
<keyword evidence="2 4" id="KW-0472">Membrane</keyword>
<accession>A0ABU9XPI2</accession>
<keyword evidence="10" id="KW-1185">Reference proteome</keyword>
<dbReference type="Gene3D" id="2.170.130.10">
    <property type="entry name" value="TonB-dependent receptor, plug domain"/>
    <property type="match status" value="1"/>
</dbReference>
<comment type="subcellular location">
    <subcellularLocation>
        <location evidence="1 4">Cell outer membrane</location>
    </subcellularLocation>
</comment>
<keyword evidence="6" id="KW-0732">Signal</keyword>
<feature type="domain" description="TonB-dependent receptor plug" evidence="8">
    <location>
        <begin position="82"/>
        <end position="183"/>
    </location>
</feature>
<evidence type="ECO:0000256" key="1">
    <source>
        <dbReference type="ARBA" id="ARBA00004442"/>
    </source>
</evidence>
<dbReference type="Pfam" id="PF07715">
    <property type="entry name" value="Plug"/>
    <property type="match status" value="1"/>
</dbReference>
<dbReference type="InterPro" id="IPR000531">
    <property type="entry name" value="Beta-barrel_TonB"/>
</dbReference>
<evidence type="ECO:0000259" key="7">
    <source>
        <dbReference type="Pfam" id="PF00593"/>
    </source>
</evidence>
<dbReference type="PANTHER" id="PTHR40980">
    <property type="entry name" value="PLUG DOMAIN-CONTAINING PROTEIN"/>
    <property type="match status" value="1"/>
</dbReference>
<evidence type="ECO:0000313" key="9">
    <source>
        <dbReference type="EMBL" id="MEN2785153.1"/>
    </source>
</evidence>
<evidence type="ECO:0000256" key="4">
    <source>
        <dbReference type="RuleBase" id="RU003357"/>
    </source>
</evidence>
<dbReference type="InterPro" id="IPR036942">
    <property type="entry name" value="Beta-barrel_TonB_sf"/>
</dbReference>
<dbReference type="Gene3D" id="2.40.170.20">
    <property type="entry name" value="TonB-dependent receptor, beta-barrel domain"/>
    <property type="match status" value="1"/>
</dbReference>
<dbReference type="PANTHER" id="PTHR40980:SF5">
    <property type="entry name" value="TONB-DEPENDENT RECEPTOR"/>
    <property type="match status" value="1"/>
</dbReference>
<evidence type="ECO:0000313" key="10">
    <source>
        <dbReference type="Proteomes" id="UP001404104"/>
    </source>
</evidence>
<comment type="similarity">
    <text evidence="4">Belongs to the TonB-dependent receptor family.</text>
</comment>
<keyword evidence="9" id="KW-0675">Receptor</keyword>
<dbReference type="InterPro" id="IPR037066">
    <property type="entry name" value="Plug_dom_sf"/>
</dbReference>
<keyword evidence="4" id="KW-0798">TonB box</keyword>
<dbReference type="InterPro" id="IPR012910">
    <property type="entry name" value="Plug_dom"/>
</dbReference>
<evidence type="ECO:0000259" key="8">
    <source>
        <dbReference type="Pfam" id="PF07715"/>
    </source>
</evidence>
<evidence type="ECO:0000256" key="6">
    <source>
        <dbReference type="SAM" id="SignalP"/>
    </source>
</evidence>
<feature type="domain" description="TonB-dependent receptor-like beta-barrel" evidence="7">
    <location>
        <begin position="405"/>
        <end position="799"/>
    </location>
</feature>
<keyword evidence="3" id="KW-0998">Cell outer membrane</keyword>
<dbReference type="Proteomes" id="UP001404104">
    <property type="component" value="Unassembled WGS sequence"/>
</dbReference>
<organism evidence="9 10">
    <name type="scientific">Sphingomonas qilianensis</name>
    <dbReference type="NCBI Taxonomy" id="1736690"/>
    <lineage>
        <taxon>Bacteria</taxon>
        <taxon>Pseudomonadati</taxon>
        <taxon>Pseudomonadota</taxon>
        <taxon>Alphaproteobacteria</taxon>
        <taxon>Sphingomonadales</taxon>
        <taxon>Sphingomonadaceae</taxon>
        <taxon>Sphingomonas</taxon>
    </lineage>
</organism>
<comment type="caution">
    <text evidence="9">The sequence shown here is derived from an EMBL/GenBank/DDBJ whole genome shotgun (WGS) entry which is preliminary data.</text>
</comment>
<dbReference type="Pfam" id="PF00593">
    <property type="entry name" value="TonB_dep_Rec_b-barrel"/>
    <property type="match status" value="1"/>
</dbReference>
<reference evidence="9 10" key="1">
    <citation type="submission" date="2024-05" db="EMBL/GenBank/DDBJ databases">
        <authorList>
            <person name="Liu Q."/>
            <person name="Xin Y.-H."/>
        </authorList>
    </citation>
    <scope>NUCLEOTIDE SEQUENCE [LARGE SCALE GENOMIC DNA]</scope>
    <source>
        <strain evidence="9 10">CGMCC 1.15349</strain>
    </source>
</reference>
<sequence>MAKPLAFGSLLLLSSSLVAPAALAQASPGGQTASPPATVTVDPAAGQTPETQEEQVEISTPGAGDDIGADIVVVGRNIPNAIRATPEVISVLSTADIARTGEGDIAGALQRVTGLSVVGSGFVFVRGLGDRYSSSLLNGSPLPSPEPLRRTVPLDIFPTSIVASALVQKSYSVNYPGEFGGGVINLTTKGVPDESFLSFGASVGYDSASTGQLGYVYDGGSLDFIGFDSGERTVPGFIKAGGAQAPQYSSAQIATMSGAPTTLLQQSDDLPPNFSGELNLGHSFDLRGARIGVIASGSVSNGFRTRESTQQDTVDANGALRSDFRTILTDNRIVANALLGLGADFGEHKVRWTNIYLHDTLKQGRLATATVYPNSSGDRIMQQNTNWFARQLIDTQLTGEFKFGDFGVDLRGSYANTKRDSPYERSFSYRFDQNAQLFQNNLNGLGESAFVAFSSLNEDLYSGQADFSYKLPTARPITASAGYYYSDSDRTSTRLNFQYRTFDQSALPAPYSYQRPDYLLSSGSINGACAANDGGGCIRLFNLSGADGAAQYDASLRIHAGYGQLEGEIADGLRATVGVRYETAKEEVTTSSTSFQGTTLDNDYFLPAATVTWNFAPDMQFRVHGSKTIARPQFRELAPQLYRDFDSDRQFFGNPQLKDSQLTSAEARYEWFFGRDQRFTAAGFYKHIKNPIEQIGFFPNDTSPLQTGFSSAPAADLYGAEFEAQKYIPLDDAFGSDFFAGRRLLLIANYTYTQSKLKVGTELVPSPIQNGSGVPVFLPANELFRDGAPLTGQSDHLVNAQIGIDRKVGTVSQLTFLFTYASERVTNRGPIAGGFLPDIVEKPGVKFDIVARQGFKLRGAEFELKLEGRNLSGTKFQEFQKFDNGTRVDVNTYRLGRTFTIGLSTKL</sequence>
<feature type="signal peptide" evidence="6">
    <location>
        <begin position="1"/>
        <end position="24"/>
    </location>
</feature>
<evidence type="ECO:0000256" key="3">
    <source>
        <dbReference type="ARBA" id="ARBA00023237"/>
    </source>
</evidence>
<evidence type="ECO:0000256" key="5">
    <source>
        <dbReference type="SAM" id="MobiDB-lite"/>
    </source>
</evidence>
<evidence type="ECO:0000256" key="2">
    <source>
        <dbReference type="ARBA" id="ARBA00023136"/>
    </source>
</evidence>
<dbReference type="RefSeq" id="WP_345862556.1">
    <property type="nucleotide sequence ID" value="NZ_JBDIMF010000001.1"/>
</dbReference>
<name>A0ABU9XPI2_9SPHN</name>
<feature type="chain" id="PRO_5046867788" evidence="6">
    <location>
        <begin position="25"/>
        <end position="907"/>
    </location>
</feature>
<dbReference type="SUPFAM" id="SSF56935">
    <property type="entry name" value="Porins"/>
    <property type="match status" value="1"/>
</dbReference>
<proteinExistence type="inferred from homology"/>
<feature type="region of interest" description="Disordered" evidence="5">
    <location>
        <begin position="26"/>
        <end position="63"/>
    </location>
</feature>